<dbReference type="STRING" id="1848.SAMN05443637_11714"/>
<evidence type="ECO:0000256" key="2">
    <source>
        <dbReference type="ARBA" id="ARBA00006966"/>
    </source>
</evidence>
<dbReference type="Gene3D" id="3.90.1150.10">
    <property type="entry name" value="Aspartate Aminotransferase, domain 1"/>
    <property type="match status" value="1"/>
</dbReference>
<dbReference type="SUPFAM" id="SSF53383">
    <property type="entry name" value="PLP-dependent transferases"/>
    <property type="match status" value="1"/>
</dbReference>
<dbReference type="PANTHER" id="PTHR48097:SF5">
    <property type="entry name" value="LOW SPECIFICITY L-THREONINE ALDOLASE"/>
    <property type="match status" value="1"/>
</dbReference>
<evidence type="ECO:0000256" key="3">
    <source>
        <dbReference type="ARBA" id="ARBA00022898"/>
    </source>
</evidence>
<evidence type="ECO:0000313" key="5">
    <source>
        <dbReference type="EMBL" id="SHL05571.1"/>
    </source>
</evidence>
<evidence type="ECO:0000313" key="6">
    <source>
        <dbReference type="Proteomes" id="UP000184363"/>
    </source>
</evidence>
<dbReference type="InterPro" id="IPR015422">
    <property type="entry name" value="PyrdxlP-dep_Trfase_small"/>
</dbReference>
<dbReference type="Proteomes" id="UP000184363">
    <property type="component" value="Unassembled WGS sequence"/>
</dbReference>
<keyword evidence="6" id="KW-1185">Reference proteome</keyword>
<feature type="domain" description="Aromatic amino acid beta-eliminating lyase/threonine aldolase" evidence="4">
    <location>
        <begin position="9"/>
        <end position="301"/>
    </location>
</feature>
<dbReference type="EMBL" id="FRAP01000017">
    <property type="protein sequence ID" value="SHL05571.1"/>
    <property type="molecule type" value="Genomic_DNA"/>
</dbReference>
<dbReference type="AlphaFoldDB" id="A0A1M6XI05"/>
<dbReference type="GO" id="GO:0016829">
    <property type="term" value="F:lyase activity"/>
    <property type="evidence" value="ECO:0007669"/>
    <property type="project" value="InterPro"/>
</dbReference>
<dbReference type="Gene3D" id="3.40.640.10">
    <property type="entry name" value="Type I PLP-dependent aspartate aminotransferase-like (Major domain)"/>
    <property type="match status" value="1"/>
</dbReference>
<evidence type="ECO:0000259" key="4">
    <source>
        <dbReference type="Pfam" id="PF01212"/>
    </source>
</evidence>
<keyword evidence="3" id="KW-0663">Pyridoxal phosphate</keyword>
<dbReference type="PANTHER" id="PTHR48097">
    <property type="entry name" value="L-THREONINE ALDOLASE-RELATED"/>
    <property type="match status" value="1"/>
</dbReference>
<dbReference type="InterPro" id="IPR015424">
    <property type="entry name" value="PyrdxlP-dep_Trfase"/>
</dbReference>
<gene>
    <name evidence="5" type="ORF">SAMN05443637_11714</name>
</gene>
<protein>
    <submittedName>
        <fullName evidence="5">L-threonine aldolase</fullName>
    </submittedName>
</protein>
<comment type="cofactor">
    <cofactor evidence="1">
        <name>pyridoxal 5'-phosphate</name>
        <dbReference type="ChEBI" id="CHEBI:597326"/>
    </cofactor>
</comment>
<dbReference type="InterPro" id="IPR001597">
    <property type="entry name" value="ArAA_b-elim_lyase/Thr_aldolase"/>
</dbReference>
<dbReference type="InterPro" id="IPR015421">
    <property type="entry name" value="PyrdxlP-dep_Trfase_major"/>
</dbReference>
<comment type="similarity">
    <text evidence="2">Belongs to the threonine aldolase family.</text>
</comment>
<dbReference type="GO" id="GO:0006520">
    <property type="term" value="P:amino acid metabolic process"/>
    <property type="evidence" value="ECO:0007669"/>
    <property type="project" value="InterPro"/>
</dbReference>
<dbReference type="OrthoDB" id="9774495at2"/>
<reference evidence="5 6" key="1">
    <citation type="submission" date="2016-11" db="EMBL/GenBank/DDBJ databases">
        <authorList>
            <person name="Jaros S."/>
            <person name="Januszkiewicz K."/>
            <person name="Wedrychowicz H."/>
        </authorList>
    </citation>
    <scope>NUCLEOTIDE SEQUENCE [LARGE SCALE GENOMIC DNA]</scope>
    <source>
        <strain evidence="5 6">DSM 43832</strain>
    </source>
</reference>
<dbReference type="RefSeq" id="WP_073458839.1">
    <property type="nucleotide sequence ID" value="NZ_CALGVN010000050.1"/>
</dbReference>
<evidence type="ECO:0000256" key="1">
    <source>
        <dbReference type="ARBA" id="ARBA00001933"/>
    </source>
</evidence>
<organism evidence="5 6">
    <name type="scientific">Pseudonocardia thermophila</name>
    <dbReference type="NCBI Taxonomy" id="1848"/>
    <lineage>
        <taxon>Bacteria</taxon>
        <taxon>Bacillati</taxon>
        <taxon>Actinomycetota</taxon>
        <taxon>Actinomycetes</taxon>
        <taxon>Pseudonocardiales</taxon>
        <taxon>Pseudonocardiaceae</taxon>
        <taxon>Pseudonocardia</taxon>
    </lineage>
</organism>
<sequence>MTTPSRRTFASDNSSGAHPDVIAAIAEANHGHAPAYGADSWTARAEALLEEHFGPGTRGYLLFNGTGANVTALASALRPHQAVVCSTDAHLHTDECGAPVRFTGSTVLPVTAHHGLLTRETVDRELPPGDRGEHQVVPAVLSLTNSSELGTIYRPDHVADLCRWAHSRGMAVHMDGARLANAAASAGCSLAEVSTAAGVDIVTLGGTKNGLVFGDAVVFAPTSAGRAASEVFRYARKQAMQLASKMRFIAAQFIALLEGDLWLRNATAANAAARELAGELADVPGIEIAYPVEANAVFARMTPRIARPLSQEFGFYAWDPRADLMRLVCSYDTDRADIDALVAAARRLSA</sequence>
<accession>A0A1M6XI05</accession>
<dbReference type="Pfam" id="PF01212">
    <property type="entry name" value="Beta_elim_lyase"/>
    <property type="match status" value="1"/>
</dbReference>
<name>A0A1M6XI05_PSETH</name>
<proteinExistence type="inferred from homology"/>